<dbReference type="Proteomes" id="UP000245946">
    <property type="component" value="Unassembled WGS sequence"/>
</dbReference>
<feature type="transmembrane region" description="Helical" evidence="6">
    <location>
        <begin position="150"/>
        <end position="171"/>
    </location>
</feature>
<keyword evidence="4 6" id="KW-0472">Membrane</keyword>
<feature type="compositionally biased region" description="Acidic residues" evidence="5">
    <location>
        <begin position="647"/>
        <end position="666"/>
    </location>
</feature>
<feature type="region of interest" description="Disordered" evidence="5">
    <location>
        <begin position="183"/>
        <end position="205"/>
    </location>
</feature>
<dbReference type="EMBL" id="KZ819293">
    <property type="protein sequence ID" value="PWN97980.1"/>
    <property type="molecule type" value="Genomic_DNA"/>
</dbReference>
<protein>
    <recommendedName>
        <fullName evidence="9">DUF803-domain-containing protein</fullName>
    </recommendedName>
</protein>
<dbReference type="PANTHER" id="PTHR12570:SF86">
    <property type="entry name" value="ADR321CP"/>
    <property type="match status" value="1"/>
</dbReference>
<dbReference type="InterPro" id="IPR037185">
    <property type="entry name" value="EmrE-like"/>
</dbReference>
<feature type="region of interest" description="Disordered" evidence="5">
    <location>
        <begin position="647"/>
        <end position="674"/>
    </location>
</feature>
<evidence type="ECO:0000256" key="1">
    <source>
        <dbReference type="ARBA" id="ARBA00004141"/>
    </source>
</evidence>
<dbReference type="AlphaFoldDB" id="A0A316Z870"/>
<evidence type="ECO:0000313" key="7">
    <source>
        <dbReference type="EMBL" id="PWN97980.1"/>
    </source>
</evidence>
<feature type="region of interest" description="Disordered" evidence="5">
    <location>
        <begin position="473"/>
        <end position="499"/>
    </location>
</feature>
<evidence type="ECO:0000256" key="3">
    <source>
        <dbReference type="ARBA" id="ARBA00022989"/>
    </source>
</evidence>
<evidence type="ECO:0000313" key="8">
    <source>
        <dbReference type="Proteomes" id="UP000245946"/>
    </source>
</evidence>
<keyword evidence="2 6" id="KW-0812">Transmembrane</keyword>
<evidence type="ECO:0000256" key="2">
    <source>
        <dbReference type="ARBA" id="ARBA00022692"/>
    </source>
</evidence>
<feature type="region of interest" description="Disordered" evidence="5">
    <location>
        <begin position="691"/>
        <end position="730"/>
    </location>
</feature>
<evidence type="ECO:0000256" key="6">
    <source>
        <dbReference type="SAM" id="Phobius"/>
    </source>
</evidence>
<dbReference type="GO" id="GO:0016020">
    <property type="term" value="C:membrane"/>
    <property type="evidence" value="ECO:0007669"/>
    <property type="project" value="UniProtKB-SubCell"/>
</dbReference>
<feature type="transmembrane region" description="Helical" evidence="6">
    <location>
        <begin position="80"/>
        <end position="99"/>
    </location>
</feature>
<feature type="transmembrane region" description="Helical" evidence="6">
    <location>
        <begin position="338"/>
        <end position="357"/>
    </location>
</feature>
<dbReference type="OrthoDB" id="2504919at2759"/>
<feature type="transmembrane region" description="Helical" evidence="6">
    <location>
        <begin position="111"/>
        <end position="130"/>
    </location>
</feature>
<reference evidence="7 8" key="1">
    <citation type="journal article" date="2018" name="Mol. Biol. Evol.">
        <title>Broad Genomic Sampling Reveals a Smut Pathogenic Ancestry of the Fungal Clade Ustilaginomycotina.</title>
        <authorList>
            <person name="Kijpornyongpan T."/>
            <person name="Mondo S.J."/>
            <person name="Barry K."/>
            <person name="Sandor L."/>
            <person name="Lee J."/>
            <person name="Lipzen A."/>
            <person name="Pangilinan J."/>
            <person name="LaButti K."/>
            <person name="Hainaut M."/>
            <person name="Henrissat B."/>
            <person name="Grigoriev I.V."/>
            <person name="Spatafora J.W."/>
            <person name="Aime M.C."/>
        </authorList>
    </citation>
    <scope>NUCLEOTIDE SEQUENCE [LARGE SCALE GENOMIC DNA]</scope>
    <source>
        <strain evidence="7 8">MCA 4186</strain>
    </source>
</reference>
<proteinExistence type="predicted"/>
<evidence type="ECO:0000256" key="5">
    <source>
        <dbReference type="SAM" id="MobiDB-lite"/>
    </source>
</evidence>
<keyword evidence="3 6" id="KW-1133">Transmembrane helix</keyword>
<keyword evidence="8" id="KW-1185">Reference proteome</keyword>
<dbReference type="RefSeq" id="XP_025598259.1">
    <property type="nucleotide sequence ID" value="XM_025742479.1"/>
</dbReference>
<evidence type="ECO:0000256" key="4">
    <source>
        <dbReference type="ARBA" id="ARBA00023136"/>
    </source>
</evidence>
<feature type="transmembrane region" description="Helical" evidence="6">
    <location>
        <begin position="369"/>
        <end position="390"/>
    </location>
</feature>
<accession>A0A316Z870</accession>
<feature type="transmembrane region" description="Helical" evidence="6">
    <location>
        <begin position="396"/>
        <end position="418"/>
    </location>
</feature>
<organism evidence="7 8">
    <name type="scientific">Tilletiopsis washingtonensis</name>
    <dbReference type="NCBI Taxonomy" id="58919"/>
    <lineage>
        <taxon>Eukaryota</taxon>
        <taxon>Fungi</taxon>
        <taxon>Dikarya</taxon>
        <taxon>Basidiomycota</taxon>
        <taxon>Ustilaginomycotina</taxon>
        <taxon>Exobasidiomycetes</taxon>
        <taxon>Entylomatales</taxon>
        <taxon>Entylomatales incertae sedis</taxon>
        <taxon>Tilletiopsis</taxon>
    </lineage>
</organism>
<comment type="subcellular location">
    <subcellularLocation>
        <location evidence="1">Membrane</location>
        <topology evidence="1">Multi-pass membrane protein</topology>
    </subcellularLocation>
</comment>
<evidence type="ECO:0008006" key="9">
    <source>
        <dbReference type="Google" id="ProtNLM"/>
    </source>
</evidence>
<dbReference type="PANTHER" id="PTHR12570">
    <property type="match status" value="1"/>
</dbReference>
<dbReference type="InterPro" id="IPR008521">
    <property type="entry name" value="Mg_trans_NIPA"/>
</dbReference>
<gene>
    <name evidence="7" type="ORF">FA09DRAFT_330139</name>
</gene>
<dbReference type="Pfam" id="PF05653">
    <property type="entry name" value="Mg_trans_NIPA"/>
    <property type="match status" value="2"/>
</dbReference>
<feature type="transmembrane region" description="Helical" evidence="6">
    <location>
        <begin position="56"/>
        <end position="74"/>
    </location>
</feature>
<dbReference type="GO" id="GO:0015095">
    <property type="term" value="F:magnesium ion transmembrane transporter activity"/>
    <property type="evidence" value="ECO:0007669"/>
    <property type="project" value="InterPro"/>
</dbReference>
<sequence length="730" mass="77443">MSSSSAGSPISVPVAIVLGLLSSFVQSLGLTLQRKSHLQNAALAPEAQRSSTRRPLWLVGFGIFLLANIGGSVFQIGALPIVLLAPLGAVSLLFNALLARFLLDDLVSWRVVGGTVLIAVGAVLIAYFGVVPESPHSLDELLALYARPAFIAFASIWLLAFLGVLIVAHLAEWSLHARLQRLGDGPGKRRRRRRGSSSDSSRRLLQRRWSAPSLAPVAEVSESTSGVATPVLAIIDAQARRELDAAAEAAPLLSPARSKADYGALSRSPRRRPASSEPSAAALAAFMADPAVRRTRLGLSVAYGGASGTLSGMCLLLAKSGVELLELTFGGDNQFNRWQSWMLLGIMLSAAVLQLWYLNKALTLADPTLICPLAFCFYNTSSIVLGLVYFDQLGSLSALSILLVVLGTIILLSGVWLVSLHSHAAPAAADGADTEVTASPETSMLSPAGADATETTALLGANAAGIAGPHLPPVSAASEDITPPTSPTTSRLGSPRARRHSRSASLGIAGLGLVLPDSPLHTSVHFDVEQSRAKPRESLTSQRRTLYSMLLQRGLSIGISPSSPGFHIHPPPETLQHLLAERAAAAAAEEAAEDAEAWRRRPRRTLSEGDALHVEAARGAALARAEEMREQGTQEPLPVVVVQDAEESALVEEEEEEAQAQEEEEQQPQSSAWTLLPRALDYAALSARLRRLRSSSGAESSSTQEPDAEPHDVETGTAPAAPRRSWLSWR</sequence>
<feature type="transmembrane region" description="Helical" evidence="6">
    <location>
        <begin position="12"/>
        <end position="32"/>
    </location>
</feature>
<dbReference type="GeneID" id="37270023"/>
<name>A0A316Z870_9BASI</name>
<dbReference type="SUPFAM" id="SSF103481">
    <property type="entry name" value="Multidrug resistance efflux transporter EmrE"/>
    <property type="match status" value="1"/>
</dbReference>